<dbReference type="PANTHER" id="PTHR11138:SF5">
    <property type="entry name" value="METHIONYL-TRNA FORMYLTRANSFERASE, MITOCHONDRIAL"/>
    <property type="match status" value="1"/>
</dbReference>
<proteinExistence type="predicted"/>
<dbReference type="SUPFAM" id="SSF53328">
    <property type="entry name" value="Formyltransferase"/>
    <property type="match status" value="1"/>
</dbReference>
<dbReference type="Pfam" id="PF00551">
    <property type="entry name" value="Formyl_trans_N"/>
    <property type="match status" value="1"/>
</dbReference>
<gene>
    <name evidence="2" type="ORF">WS72_13275</name>
</gene>
<dbReference type="PANTHER" id="PTHR11138">
    <property type="entry name" value="METHIONYL-TRNA FORMYLTRANSFERASE"/>
    <property type="match status" value="1"/>
</dbReference>
<keyword evidence="3" id="KW-1185">Reference proteome</keyword>
<reference evidence="2 3" key="1">
    <citation type="submission" date="2015-11" db="EMBL/GenBank/DDBJ databases">
        <authorList>
            <person name="Sahl J."/>
            <person name="Wagner D."/>
            <person name="Keim P."/>
        </authorList>
    </citation>
    <scope>NUCLEOTIDE SEQUENCE [LARGE SCALE GENOMIC DNA]</scope>
    <source>
        <strain evidence="2 3">BDU18</strain>
    </source>
</reference>
<organism evidence="2 3">
    <name type="scientific">Burkholderia savannae</name>
    <dbReference type="NCBI Taxonomy" id="1637837"/>
    <lineage>
        <taxon>Bacteria</taxon>
        <taxon>Pseudomonadati</taxon>
        <taxon>Pseudomonadota</taxon>
        <taxon>Betaproteobacteria</taxon>
        <taxon>Burkholderiales</taxon>
        <taxon>Burkholderiaceae</taxon>
        <taxon>Burkholderia</taxon>
        <taxon>pseudomallei group</taxon>
    </lineage>
</organism>
<dbReference type="Proteomes" id="UP000070255">
    <property type="component" value="Unassembled WGS sequence"/>
</dbReference>
<comment type="caution">
    <text evidence="2">The sequence shown here is derived from an EMBL/GenBank/DDBJ whole genome shotgun (WGS) entry which is preliminary data.</text>
</comment>
<dbReference type="Gene3D" id="3.40.50.12230">
    <property type="match status" value="1"/>
</dbReference>
<protein>
    <submittedName>
        <fullName evidence="2">Methionyl-tRNA formyltransferase</fullName>
    </submittedName>
</protein>
<evidence type="ECO:0000259" key="1">
    <source>
        <dbReference type="Pfam" id="PF00551"/>
    </source>
</evidence>
<evidence type="ECO:0000313" key="3">
    <source>
        <dbReference type="Proteomes" id="UP000070255"/>
    </source>
</evidence>
<dbReference type="InterPro" id="IPR002376">
    <property type="entry name" value="Formyl_transf_N"/>
</dbReference>
<dbReference type="RefSeq" id="WP_060822008.1">
    <property type="nucleotide sequence ID" value="NZ_LNJQ01000001.1"/>
</dbReference>
<sequence length="204" mass="22466">MRLMIVGQKWLGTELLKQCVRDGHEIAAVAAPAATVEEYDRLYATAQQLAVPASIVGRRLDPDSIPDGVDLILAAHAHAFLPREARERARLGALGYHPSLLPRHRGRDAIRWAIHMREAVTGGTVYWMDDGADSGPIALQDWCHIRPDDTPTSLWRRELGPMGLRLFAGALAMTEQGERPSFEQDSALATWEPAFRPKSLSAAA</sequence>
<name>A0ABR5TFF5_9BURK</name>
<evidence type="ECO:0000313" key="2">
    <source>
        <dbReference type="EMBL" id="KWZ43731.1"/>
    </source>
</evidence>
<feature type="domain" description="Formyl transferase N-terminal" evidence="1">
    <location>
        <begin position="68"/>
        <end position="157"/>
    </location>
</feature>
<dbReference type="InterPro" id="IPR036477">
    <property type="entry name" value="Formyl_transf_N_sf"/>
</dbReference>
<dbReference type="EMBL" id="LNJQ01000001">
    <property type="protein sequence ID" value="KWZ43731.1"/>
    <property type="molecule type" value="Genomic_DNA"/>
</dbReference>
<accession>A0ABR5TFF5</accession>